<dbReference type="InterPro" id="IPR000182">
    <property type="entry name" value="GNAT_dom"/>
</dbReference>
<proteinExistence type="predicted"/>
<dbReference type="EMBL" id="NFHB01000010">
    <property type="protein sequence ID" value="OUN02089.1"/>
    <property type="molecule type" value="Genomic_DNA"/>
</dbReference>
<feature type="domain" description="N-acetyltransferase" evidence="1">
    <location>
        <begin position="4"/>
        <end position="148"/>
    </location>
</feature>
<accession>A0A1Y3QXF0</accession>
<dbReference type="Pfam" id="PF00583">
    <property type="entry name" value="Acetyltransf_1"/>
    <property type="match status" value="1"/>
</dbReference>
<organism evidence="2 3">
    <name type="scientific">Alistipes onderdonkii</name>
    <dbReference type="NCBI Taxonomy" id="328813"/>
    <lineage>
        <taxon>Bacteria</taxon>
        <taxon>Pseudomonadati</taxon>
        <taxon>Bacteroidota</taxon>
        <taxon>Bacteroidia</taxon>
        <taxon>Bacteroidales</taxon>
        <taxon>Rikenellaceae</taxon>
        <taxon>Alistipes</taxon>
    </lineage>
</organism>
<dbReference type="RefSeq" id="WP_087403439.1">
    <property type="nucleotide sequence ID" value="NZ_NFHB01000010.1"/>
</dbReference>
<dbReference type="SUPFAM" id="SSF55729">
    <property type="entry name" value="Acyl-CoA N-acyltransferases (Nat)"/>
    <property type="match status" value="1"/>
</dbReference>
<dbReference type="GO" id="GO:0016747">
    <property type="term" value="F:acyltransferase activity, transferring groups other than amino-acyl groups"/>
    <property type="evidence" value="ECO:0007669"/>
    <property type="project" value="InterPro"/>
</dbReference>
<comment type="caution">
    <text evidence="2">The sequence shown here is derived from an EMBL/GenBank/DDBJ whole genome shotgun (WGS) entry which is preliminary data.</text>
</comment>
<evidence type="ECO:0000313" key="3">
    <source>
        <dbReference type="Proteomes" id="UP000195772"/>
    </source>
</evidence>
<protein>
    <recommendedName>
        <fullName evidence="1">N-acetyltransferase domain-containing protein</fullName>
    </recommendedName>
</protein>
<dbReference type="eggNOG" id="COG0456">
    <property type="taxonomic scope" value="Bacteria"/>
</dbReference>
<dbReference type="PROSITE" id="PS51186">
    <property type="entry name" value="GNAT"/>
    <property type="match status" value="1"/>
</dbReference>
<dbReference type="AlphaFoldDB" id="A0A1Y3QXF0"/>
<dbReference type="Proteomes" id="UP000195772">
    <property type="component" value="Unassembled WGS sequence"/>
</dbReference>
<dbReference type="CDD" id="cd04301">
    <property type="entry name" value="NAT_SF"/>
    <property type="match status" value="1"/>
</dbReference>
<dbReference type="Gene3D" id="3.40.630.30">
    <property type="match status" value="1"/>
</dbReference>
<evidence type="ECO:0000259" key="1">
    <source>
        <dbReference type="PROSITE" id="PS51186"/>
    </source>
</evidence>
<evidence type="ECO:0000313" key="2">
    <source>
        <dbReference type="EMBL" id="OUN02089.1"/>
    </source>
</evidence>
<name>A0A1Y3QXF0_9BACT</name>
<gene>
    <name evidence="2" type="ORF">B5G41_13560</name>
</gene>
<dbReference type="InterPro" id="IPR016181">
    <property type="entry name" value="Acyl_CoA_acyltransferase"/>
</dbReference>
<dbReference type="OrthoDB" id="9127144at2"/>
<reference evidence="3" key="1">
    <citation type="submission" date="2017-04" db="EMBL/GenBank/DDBJ databases">
        <title>Function of individual gut microbiota members based on whole genome sequencing of pure cultures obtained from chicken caecum.</title>
        <authorList>
            <person name="Medvecky M."/>
            <person name="Cejkova D."/>
            <person name="Polansky O."/>
            <person name="Karasova D."/>
            <person name="Kubasova T."/>
            <person name="Cizek A."/>
            <person name="Rychlik I."/>
        </authorList>
    </citation>
    <scope>NUCLEOTIDE SEQUENCE [LARGE SCALE GENOMIC DNA]</scope>
    <source>
        <strain evidence="3">An90</strain>
    </source>
</reference>
<sequence length="175" mass="20694">MELKRIADSRTPDAEKLIALHRETFPEYERFCDTPLMANMIDHERSMYFNAVYEKGELAGLFVYWDLGDSYYIHFIAVYPEKRNHKIGQHILDWVCEHLHRPVFLEAEIPYDAITARRLCFYKRNGFLELAENPGTLADHRRGGHPLWFMGTRAVENLDNHLTQVRERVYYATGE</sequence>